<dbReference type="RefSeq" id="WP_227897454.1">
    <property type="nucleotide sequence ID" value="NZ_CP099467.1"/>
</dbReference>
<accession>A0A9X1MG65</accession>
<evidence type="ECO:0000313" key="2">
    <source>
        <dbReference type="EMBL" id="MCC3299468.1"/>
    </source>
</evidence>
<name>A0A9X1MG65_9MICC</name>
<evidence type="ECO:0000313" key="3">
    <source>
        <dbReference type="Proteomes" id="UP001139158"/>
    </source>
</evidence>
<proteinExistence type="predicted"/>
<evidence type="ECO:0000256" key="1">
    <source>
        <dbReference type="SAM" id="MobiDB-lite"/>
    </source>
</evidence>
<protein>
    <submittedName>
        <fullName evidence="2">Uncharacterized protein</fullName>
    </submittedName>
</protein>
<organism evidence="2 3">
    <name type="scientific">Arthrobacter caoxuetaonis</name>
    <dbReference type="NCBI Taxonomy" id="2886935"/>
    <lineage>
        <taxon>Bacteria</taxon>
        <taxon>Bacillati</taxon>
        <taxon>Actinomycetota</taxon>
        <taxon>Actinomycetes</taxon>
        <taxon>Micrococcales</taxon>
        <taxon>Micrococcaceae</taxon>
        <taxon>Arthrobacter</taxon>
    </lineage>
</organism>
<keyword evidence="3" id="KW-1185">Reference proteome</keyword>
<dbReference type="AlphaFoldDB" id="A0A9X1MG65"/>
<gene>
    <name evidence="2" type="ORF">LJ757_16870</name>
</gene>
<feature type="region of interest" description="Disordered" evidence="1">
    <location>
        <begin position="117"/>
        <end position="155"/>
    </location>
</feature>
<reference evidence="2" key="1">
    <citation type="submission" date="2021-10" db="EMBL/GenBank/DDBJ databases">
        <title>Novel species in genus Arthrobacter.</title>
        <authorList>
            <person name="Liu Y."/>
        </authorList>
    </citation>
    <scope>NUCLEOTIDE SEQUENCE</scope>
    <source>
        <strain evidence="2">Zg-Y453</strain>
    </source>
</reference>
<dbReference type="EMBL" id="JAJFZV010000018">
    <property type="protein sequence ID" value="MCC3299468.1"/>
    <property type="molecule type" value="Genomic_DNA"/>
</dbReference>
<dbReference type="Proteomes" id="UP001139158">
    <property type="component" value="Unassembled WGS sequence"/>
</dbReference>
<sequence length="155" mass="16393">MGWLKTRDSYSGLSQAVSLGIALLKKTKQNTWQELLDAMEAGDPLVVKTFRSLDLSDTQLDVISRHQDVLCLLKINPAATAAVCPKCGHFIIVADTVPSKCVVGAGCEGKPAKVVAATAGKGEPPQSPVHESKPAAPTAETAVDDFDFDDDDPFA</sequence>
<comment type="caution">
    <text evidence="2">The sequence shown here is derived from an EMBL/GenBank/DDBJ whole genome shotgun (WGS) entry which is preliminary data.</text>
</comment>
<feature type="compositionally biased region" description="Acidic residues" evidence="1">
    <location>
        <begin position="142"/>
        <end position="155"/>
    </location>
</feature>